<protein>
    <submittedName>
        <fullName evidence="1">Uncharacterized protein</fullName>
    </submittedName>
</protein>
<accession>A0ABR3LVD3</accession>
<organism evidence="1 2">
    <name type="scientific">Cirrhinus molitorella</name>
    <name type="common">mud carp</name>
    <dbReference type="NCBI Taxonomy" id="172907"/>
    <lineage>
        <taxon>Eukaryota</taxon>
        <taxon>Metazoa</taxon>
        <taxon>Chordata</taxon>
        <taxon>Craniata</taxon>
        <taxon>Vertebrata</taxon>
        <taxon>Euteleostomi</taxon>
        <taxon>Actinopterygii</taxon>
        <taxon>Neopterygii</taxon>
        <taxon>Teleostei</taxon>
        <taxon>Ostariophysi</taxon>
        <taxon>Cypriniformes</taxon>
        <taxon>Cyprinidae</taxon>
        <taxon>Labeoninae</taxon>
        <taxon>Labeonini</taxon>
        <taxon>Cirrhinus</taxon>
    </lineage>
</organism>
<keyword evidence="2" id="KW-1185">Reference proteome</keyword>
<gene>
    <name evidence="1" type="ORF">QQF64_012392</name>
</gene>
<comment type="caution">
    <text evidence="1">The sequence shown here is derived from an EMBL/GenBank/DDBJ whole genome shotgun (WGS) entry which is preliminary data.</text>
</comment>
<evidence type="ECO:0000313" key="1">
    <source>
        <dbReference type="EMBL" id="KAL1256847.1"/>
    </source>
</evidence>
<reference evidence="1 2" key="1">
    <citation type="submission" date="2023-09" db="EMBL/GenBank/DDBJ databases">
        <authorList>
            <person name="Wang M."/>
        </authorList>
    </citation>
    <scope>NUCLEOTIDE SEQUENCE [LARGE SCALE GENOMIC DNA]</scope>
    <source>
        <strain evidence="1">GT-2023</strain>
        <tissue evidence="1">Liver</tissue>
    </source>
</reference>
<dbReference type="EMBL" id="JAYMGO010000018">
    <property type="protein sequence ID" value="KAL1256847.1"/>
    <property type="molecule type" value="Genomic_DNA"/>
</dbReference>
<name>A0ABR3LVD3_9TELE</name>
<evidence type="ECO:0000313" key="2">
    <source>
        <dbReference type="Proteomes" id="UP001558613"/>
    </source>
</evidence>
<proteinExistence type="predicted"/>
<dbReference type="Proteomes" id="UP001558613">
    <property type="component" value="Unassembled WGS sequence"/>
</dbReference>
<sequence>MGNQYRAMIVVVKSFSVDMLRPLLFLFLSGHTTVFTVLDEWAKFNPKWVEDGREMNYGSLMSVWFLSFSYFIDLQQRGSLIVPATKNNREGKQQQ</sequence>